<evidence type="ECO:0000313" key="3">
    <source>
        <dbReference type="EMBL" id="OOL81386.1"/>
    </source>
</evidence>
<dbReference type="Pfam" id="PF02698">
    <property type="entry name" value="DUF218"/>
    <property type="match status" value="1"/>
</dbReference>
<reference evidence="3 4" key="1">
    <citation type="submission" date="2017-01" db="EMBL/GenBank/DDBJ databases">
        <title>Complete Genome Sequence of Dolosigranulum pigrum isolated from a Patient with interstitial lung disease.</title>
        <authorList>
            <person name="Mukhopadhyay R."/>
            <person name="Joaquin J."/>
            <person name="Hogue R."/>
            <person name="Fitzgerald S."/>
            <person name="Jospin G."/>
            <person name="Eisen J.A."/>
            <person name="Chaturvedi V."/>
        </authorList>
    </citation>
    <scope>NUCLEOTIDE SEQUENCE [LARGE SCALE GENOMIC DNA]</scope>
    <source>
        <strain evidence="3 4">15S00348</strain>
    </source>
</reference>
<feature type="transmembrane region" description="Helical" evidence="1">
    <location>
        <begin position="29"/>
        <end position="50"/>
    </location>
</feature>
<feature type="transmembrane region" description="Helical" evidence="1">
    <location>
        <begin position="105"/>
        <end position="125"/>
    </location>
</feature>
<gene>
    <name evidence="3" type="ORF">BWX42_06290</name>
</gene>
<dbReference type="PANTHER" id="PTHR30336:SF4">
    <property type="entry name" value="ENVELOPE BIOGENESIS FACTOR ELYC"/>
    <property type="match status" value="1"/>
</dbReference>
<dbReference type="GO" id="GO:0005886">
    <property type="term" value="C:plasma membrane"/>
    <property type="evidence" value="ECO:0007669"/>
    <property type="project" value="TreeGrafter"/>
</dbReference>
<dbReference type="InterPro" id="IPR014729">
    <property type="entry name" value="Rossmann-like_a/b/a_fold"/>
</dbReference>
<dbReference type="PANTHER" id="PTHR30336">
    <property type="entry name" value="INNER MEMBRANE PROTEIN, PROBABLE PERMEASE"/>
    <property type="match status" value="1"/>
</dbReference>
<accession>A0A1S8KNU9</accession>
<feature type="transmembrane region" description="Helical" evidence="1">
    <location>
        <begin position="62"/>
        <end position="93"/>
    </location>
</feature>
<feature type="transmembrane region" description="Helical" evidence="1">
    <location>
        <begin position="320"/>
        <end position="338"/>
    </location>
</feature>
<organism evidence="3 4">
    <name type="scientific">Dolosigranulum pigrum</name>
    <dbReference type="NCBI Taxonomy" id="29394"/>
    <lineage>
        <taxon>Bacteria</taxon>
        <taxon>Bacillati</taxon>
        <taxon>Bacillota</taxon>
        <taxon>Bacilli</taxon>
        <taxon>Lactobacillales</taxon>
        <taxon>Carnobacteriaceae</taxon>
        <taxon>Dolosigranulum</taxon>
    </lineage>
</organism>
<keyword evidence="1" id="KW-1133">Transmembrane helix</keyword>
<dbReference type="CDD" id="cd06259">
    <property type="entry name" value="YdcF-like"/>
    <property type="match status" value="1"/>
</dbReference>
<sequence length="343" mass="37962">MLSILTHIVALTIALGLFIALIKTDRRSLMFAALLLAFLVSLLFYLSIVFDITALSSHAGSIGLPVVLFVSLVALIALGPLLLIAVLIIEGILLIRRHGIRPKNLLSLLLGIYLIISNIFFVRIITQTAPPTTGQYIHLFLTICADYLLLLSSIYVVASCVNFVNLVHEDLKYIIVLGAGLIDGRVSPILASRIDRAITVYHRNPDSQLIMSGGRGPDEPHPEAHAMKQYAIQRGIPAEDIILEEHSSNTFENLKFSADLMTETNEIAIVTNYYHLLRALIIAKELGISCIGYGAHTKFYFSVNAFVREFIGYIVLRKKLYLSVLGGLILLFGAFVAYQQLWL</sequence>
<dbReference type="InterPro" id="IPR051599">
    <property type="entry name" value="Cell_Envelope_Assoc"/>
</dbReference>
<keyword evidence="1" id="KW-0472">Membrane</keyword>
<evidence type="ECO:0000259" key="2">
    <source>
        <dbReference type="Pfam" id="PF02698"/>
    </source>
</evidence>
<dbReference type="AlphaFoldDB" id="A0A1S8KNU9"/>
<dbReference type="Proteomes" id="UP000190409">
    <property type="component" value="Unassembled WGS sequence"/>
</dbReference>
<protein>
    <recommendedName>
        <fullName evidence="2">DUF218 domain-containing protein</fullName>
    </recommendedName>
</protein>
<dbReference type="EMBL" id="MUYF01000003">
    <property type="protein sequence ID" value="OOL81386.1"/>
    <property type="molecule type" value="Genomic_DNA"/>
</dbReference>
<dbReference type="GO" id="GO:0043164">
    <property type="term" value="P:Gram-negative-bacterium-type cell wall biogenesis"/>
    <property type="evidence" value="ECO:0007669"/>
    <property type="project" value="TreeGrafter"/>
</dbReference>
<evidence type="ECO:0000313" key="4">
    <source>
        <dbReference type="Proteomes" id="UP000190409"/>
    </source>
</evidence>
<dbReference type="GO" id="GO:0000270">
    <property type="term" value="P:peptidoglycan metabolic process"/>
    <property type="evidence" value="ECO:0007669"/>
    <property type="project" value="TreeGrafter"/>
</dbReference>
<comment type="caution">
    <text evidence="3">The sequence shown here is derived from an EMBL/GenBank/DDBJ whole genome shotgun (WGS) entry which is preliminary data.</text>
</comment>
<feature type="transmembrane region" description="Helical" evidence="1">
    <location>
        <begin position="137"/>
        <end position="164"/>
    </location>
</feature>
<keyword evidence="1" id="KW-0812">Transmembrane</keyword>
<dbReference type="Gene3D" id="3.40.50.620">
    <property type="entry name" value="HUPs"/>
    <property type="match status" value="1"/>
</dbReference>
<dbReference type="InterPro" id="IPR003848">
    <property type="entry name" value="DUF218"/>
</dbReference>
<evidence type="ECO:0000256" key="1">
    <source>
        <dbReference type="SAM" id="Phobius"/>
    </source>
</evidence>
<feature type="domain" description="DUF218" evidence="2">
    <location>
        <begin position="173"/>
        <end position="312"/>
    </location>
</feature>
<feature type="transmembrane region" description="Helical" evidence="1">
    <location>
        <begin position="6"/>
        <end position="22"/>
    </location>
</feature>
<proteinExistence type="predicted"/>
<name>A0A1S8KNU9_9LACT</name>